<dbReference type="GO" id="GO:0045259">
    <property type="term" value="C:proton-transporting ATP synthase complex"/>
    <property type="evidence" value="ECO:0007669"/>
    <property type="project" value="UniProtKB-KW"/>
</dbReference>
<dbReference type="InterPro" id="IPR002379">
    <property type="entry name" value="ATPase_proteolipid_c-like_dom"/>
</dbReference>
<evidence type="ECO:0000256" key="5">
    <source>
        <dbReference type="ARBA" id="ARBA00019317"/>
    </source>
</evidence>
<dbReference type="PANTHER" id="PTHR10031:SF0">
    <property type="entry name" value="ATPASE PROTEIN 9"/>
    <property type="match status" value="1"/>
</dbReference>
<dbReference type="GO" id="GO:0005524">
    <property type="term" value="F:ATP binding"/>
    <property type="evidence" value="ECO:0007669"/>
    <property type="project" value="UniProtKB-KW"/>
</dbReference>
<comment type="subunit">
    <text evidence="4 17">F-type ATPases have 2 components, CF(1) - the catalytic core - and CF(0) - the membrane proton channel. CF(1) has five subunits: alpha(3), beta(3), gamma(1), delta(1), epsilon(1). CF(0) has three main subunits: a, b and c.</text>
</comment>
<organism evidence="19">
    <name type="scientific">Entransia fimbriata</name>
    <dbReference type="NCBI Taxonomy" id="130991"/>
    <lineage>
        <taxon>Eukaryota</taxon>
        <taxon>Viridiplantae</taxon>
        <taxon>Streptophyta</taxon>
        <taxon>Klebsormidiophyceae</taxon>
        <taxon>Entransiales</taxon>
        <taxon>Entransiaceae</taxon>
        <taxon>Entransia</taxon>
    </lineage>
</organism>
<dbReference type="GO" id="GO:0015078">
    <property type="term" value="F:proton transmembrane transporter activity"/>
    <property type="evidence" value="ECO:0007669"/>
    <property type="project" value="InterPro"/>
</dbReference>
<accession>U5YDX1</accession>
<comment type="similarity">
    <text evidence="3 17">Belongs to the ATPase C chain family.</text>
</comment>
<dbReference type="InterPro" id="IPR000454">
    <property type="entry name" value="ATP_synth_F0_csu"/>
</dbReference>
<dbReference type="CDD" id="cd18182">
    <property type="entry name" value="ATP-synt_Fo_c_ATP5G3"/>
    <property type="match status" value="1"/>
</dbReference>
<dbReference type="Pfam" id="PF00137">
    <property type="entry name" value="ATP-synt_C"/>
    <property type="match status" value="1"/>
</dbReference>
<evidence type="ECO:0000256" key="11">
    <source>
        <dbReference type="ARBA" id="ARBA00022840"/>
    </source>
</evidence>
<dbReference type="SUPFAM" id="SSF81333">
    <property type="entry name" value="F1F0 ATP synthase subunit C"/>
    <property type="match status" value="1"/>
</dbReference>
<dbReference type="GO" id="GO:0033177">
    <property type="term" value="C:proton-transporting two-sector ATPase complex, proton-transporting domain"/>
    <property type="evidence" value="ECO:0007669"/>
    <property type="project" value="InterPro"/>
</dbReference>
<protein>
    <recommendedName>
        <fullName evidence="5 17">ATP synthase subunit 9, mitochondrial</fullName>
    </recommendedName>
</protein>
<dbReference type="FunFam" id="1.20.20.10:FF:000005">
    <property type="entry name" value="ATP synthase subunit 9, mitochondrial"/>
    <property type="match status" value="1"/>
</dbReference>
<dbReference type="Gene3D" id="1.20.20.10">
    <property type="entry name" value="F1F0 ATP synthase subunit C"/>
    <property type="match status" value="1"/>
</dbReference>
<keyword evidence="10 17" id="KW-0375">Hydrogen ion transport</keyword>
<keyword evidence="11" id="KW-0067">ATP-binding</keyword>
<evidence type="ECO:0000256" key="7">
    <source>
        <dbReference type="ARBA" id="ARBA00022547"/>
    </source>
</evidence>
<evidence type="ECO:0000259" key="18">
    <source>
        <dbReference type="Pfam" id="PF00137"/>
    </source>
</evidence>
<dbReference type="PROSITE" id="PS00605">
    <property type="entry name" value="ATPASE_C"/>
    <property type="match status" value="1"/>
</dbReference>
<dbReference type="GO" id="GO:0031966">
    <property type="term" value="C:mitochondrial membrane"/>
    <property type="evidence" value="ECO:0007669"/>
    <property type="project" value="UniProtKB-SubCell"/>
</dbReference>
<keyword evidence="7" id="KW-0138">CF(0)</keyword>
<dbReference type="EMBL" id="KF060941">
    <property type="protein sequence ID" value="AGZ90284.1"/>
    <property type="molecule type" value="Genomic_DNA"/>
</dbReference>
<dbReference type="PANTHER" id="PTHR10031">
    <property type="entry name" value="ATP SYNTHASE LIPID-BINDING PROTEIN, MITOCHONDRIAL"/>
    <property type="match status" value="1"/>
</dbReference>
<evidence type="ECO:0000256" key="4">
    <source>
        <dbReference type="ARBA" id="ARBA00011648"/>
    </source>
</evidence>
<evidence type="ECO:0000256" key="16">
    <source>
        <dbReference type="ARBA" id="ARBA00023136"/>
    </source>
</evidence>
<evidence type="ECO:0000256" key="9">
    <source>
        <dbReference type="ARBA" id="ARBA00022741"/>
    </source>
</evidence>
<dbReference type="AlphaFoldDB" id="U5YDX1"/>
<reference evidence="19" key="1">
    <citation type="journal article" date="2013" name="Genome Biol. Evol.">
        <title>Tracing the evolution of streptophyte algae and their mitochondrial genome.</title>
        <authorList>
            <person name="Turmel M."/>
            <person name="Otis C."/>
            <person name="Lemieux C."/>
        </authorList>
    </citation>
    <scope>NUCLEOTIDE SEQUENCE</scope>
</reference>
<comment type="caution">
    <text evidence="17">Lacks conserved residue(s) required for the propagation of feature annotation.</text>
</comment>
<dbReference type="GO" id="GO:0008289">
    <property type="term" value="F:lipid binding"/>
    <property type="evidence" value="ECO:0007669"/>
    <property type="project" value="UniProtKB-KW"/>
</dbReference>
<evidence type="ECO:0000256" key="12">
    <source>
        <dbReference type="ARBA" id="ARBA00022989"/>
    </source>
</evidence>
<dbReference type="RefSeq" id="YP_008816068.1">
    <property type="nucleotide sequence ID" value="NC_022861.1"/>
</dbReference>
<evidence type="ECO:0000256" key="15">
    <source>
        <dbReference type="ARBA" id="ARBA00023128"/>
    </source>
</evidence>
<evidence type="ECO:0000256" key="1">
    <source>
        <dbReference type="ARBA" id="ARBA00002351"/>
    </source>
</evidence>
<keyword evidence="16 17" id="KW-0472">Membrane</keyword>
<keyword evidence="8 17" id="KW-0812">Transmembrane</keyword>
<sequence>MNLESAKLVGAGFATIALAGAAIGIGNVFSSLIQSVARNPSLTKQLFAYAILGFALTEAIALFALMMGFLILYS</sequence>
<keyword evidence="14 17" id="KW-0446">Lipid-binding</keyword>
<feature type="transmembrane region" description="Helical" evidence="17">
    <location>
        <begin position="46"/>
        <end position="73"/>
    </location>
</feature>
<name>U5YDX1_9VIRI</name>
<comment type="function">
    <text evidence="1">This protein is one of the chains of the nonenzymatic membrane component (F0) of mitochondrial ATPase.</text>
</comment>
<feature type="domain" description="V-ATPase proteolipid subunit C-like" evidence="18">
    <location>
        <begin position="9"/>
        <end position="71"/>
    </location>
</feature>
<comment type="subcellular location">
    <subcellularLocation>
        <location evidence="2 17">Mitochondrion membrane</location>
        <topology evidence="2 17">Multi-pass membrane protein</topology>
    </subcellularLocation>
</comment>
<evidence type="ECO:0000256" key="13">
    <source>
        <dbReference type="ARBA" id="ARBA00023065"/>
    </source>
</evidence>
<dbReference type="PRINTS" id="PR00124">
    <property type="entry name" value="ATPASEC"/>
</dbReference>
<dbReference type="GeneID" id="17675369"/>
<evidence type="ECO:0000256" key="2">
    <source>
        <dbReference type="ARBA" id="ARBA00004225"/>
    </source>
</evidence>
<evidence type="ECO:0000256" key="14">
    <source>
        <dbReference type="ARBA" id="ARBA00023121"/>
    </source>
</evidence>
<dbReference type="InterPro" id="IPR035921">
    <property type="entry name" value="F/V-ATP_Csub_sf"/>
</dbReference>
<dbReference type="InterPro" id="IPR038662">
    <property type="entry name" value="ATP_synth_F0_csu_sf"/>
</dbReference>
<keyword evidence="13 17" id="KW-0406">Ion transport</keyword>
<evidence type="ECO:0000256" key="6">
    <source>
        <dbReference type="ARBA" id="ARBA00022448"/>
    </source>
</evidence>
<evidence type="ECO:0000256" key="17">
    <source>
        <dbReference type="RuleBase" id="RU004221"/>
    </source>
</evidence>
<evidence type="ECO:0000256" key="3">
    <source>
        <dbReference type="ARBA" id="ARBA00006704"/>
    </source>
</evidence>
<geneLocation type="mitochondrion" evidence="19"/>
<dbReference type="InterPro" id="IPR020537">
    <property type="entry name" value="ATP_synth_F0_csu_DDCD_BS"/>
</dbReference>
<keyword evidence="15 17" id="KW-0496">Mitochondrion</keyword>
<evidence type="ECO:0000313" key="19">
    <source>
        <dbReference type="EMBL" id="AGZ90284.1"/>
    </source>
</evidence>
<keyword evidence="9" id="KW-0547">Nucleotide-binding</keyword>
<keyword evidence="12 17" id="KW-1133">Transmembrane helix</keyword>
<dbReference type="GO" id="GO:0015986">
    <property type="term" value="P:proton motive force-driven ATP synthesis"/>
    <property type="evidence" value="ECO:0007669"/>
    <property type="project" value="InterPro"/>
</dbReference>
<proteinExistence type="inferred from homology"/>
<dbReference type="HAMAP" id="MF_01396">
    <property type="entry name" value="ATP_synth_c_bact"/>
    <property type="match status" value="1"/>
</dbReference>
<gene>
    <name evidence="19" type="primary">atp9</name>
</gene>
<evidence type="ECO:0000256" key="10">
    <source>
        <dbReference type="ARBA" id="ARBA00022781"/>
    </source>
</evidence>
<keyword evidence="6 17" id="KW-0813">Transport</keyword>
<evidence type="ECO:0000256" key="8">
    <source>
        <dbReference type="ARBA" id="ARBA00022692"/>
    </source>
</evidence>